<evidence type="ECO:0000313" key="8">
    <source>
        <dbReference type="Proteomes" id="UP000242715"/>
    </source>
</evidence>
<dbReference type="Proteomes" id="UP000242715">
    <property type="component" value="Unassembled WGS sequence"/>
</dbReference>
<dbReference type="GO" id="GO:0005576">
    <property type="term" value="C:extracellular region"/>
    <property type="evidence" value="ECO:0007669"/>
    <property type="project" value="UniProtKB-SubCell"/>
</dbReference>
<dbReference type="InterPro" id="IPR011065">
    <property type="entry name" value="Kunitz_inhibitor_STI-like_sf"/>
</dbReference>
<proteinExistence type="predicted"/>
<keyword evidence="5" id="KW-1015">Disulfide bond</keyword>
<dbReference type="Pfam" id="PF00197">
    <property type="entry name" value="Kunitz_legume"/>
    <property type="match status" value="1"/>
</dbReference>
<keyword evidence="8" id="KW-1185">Reference proteome</keyword>
<keyword evidence="4" id="KW-0722">Serine protease inhibitor</keyword>
<dbReference type="GO" id="GO:0004867">
    <property type="term" value="F:serine-type endopeptidase inhibitor activity"/>
    <property type="evidence" value="ECO:0007669"/>
    <property type="project" value="UniProtKB-KW"/>
</dbReference>
<feature type="chain" id="PRO_5016403228" evidence="6">
    <location>
        <begin position="26"/>
        <end position="217"/>
    </location>
</feature>
<evidence type="ECO:0000256" key="1">
    <source>
        <dbReference type="ARBA" id="ARBA00004613"/>
    </source>
</evidence>
<evidence type="ECO:0000256" key="4">
    <source>
        <dbReference type="ARBA" id="ARBA00022900"/>
    </source>
</evidence>
<reference evidence="8" key="1">
    <citation type="journal article" date="2017" name="Front. Plant Sci.">
        <title>Climate Clever Clovers: New Paradigm to Reduce the Environmental Footprint of Ruminants by Breeding Low Methanogenic Forages Utilizing Haplotype Variation.</title>
        <authorList>
            <person name="Kaur P."/>
            <person name="Appels R."/>
            <person name="Bayer P.E."/>
            <person name="Keeble-Gagnere G."/>
            <person name="Wang J."/>
            <person name="Hirakawa H."/>
            <person name="Shirasawa K."/>
            <person name="Vercoe P."/>
            <person name="Stefanova K."/>
            <person name="Durmic Z."/>
            <person name="Nichols P."/>
            <person name="Revell C."/>
            <person name="Isobe S.N."/>
            <person name="Edwards D."/>
            <person name="Erskine W."/>
        </authorList>
    </citation>
    <scope>NUCLEOTIDE SEQUENCE [LARGE SCALE GENOMIC DNA]</scope>
    <source>
        <strain evidence="8">cv. Daliak</strain>
    </source>
</reference>
<dbReference type="PANTHER" id="PTHR33107">
    <property type="entry name" value="KUNITZ TRYPSIN INHIBITOR 2"/>
    <property type="match status" value="1"/>
</dbReference>
<dbReference type="Gene3D" id="2.80.10.50">
    <property type="match status" value="1"/>
</dbReference>
<evidence type="ECO:0000256" key="2">
    <source>
        <dbReference type="ARBA" id="ARBA00022525"/>
    </source>
</evidence>
<keyword evidence="2" id="KW-0964">Secreted</keyword>
<evidence type="ECO:0000256" key="6">
    <source>
        <dbReference type="SAM" id="SignalP"/>
    </source>
</evidence>
<dbReference type="SMART" id="SM00452">
    <property type="entry name" value="STI"/>
    <property type="match status" value="1"/>
</dbReference>
<evidence type="ECO:0000256" key="5">
    <source>
        <dbReference type="ARBA" id="ARBA00023157"/>
    </source>
</evidence>
<dbReference type="PANTHER" id="PTHR33107:SF21">
    <property type="entry name" value="KUNITZ FAMILY TRYPSIN AND PROTEASE INHIBITOR PROTEIN"/>
    <property type="match status" value="1"/>
</dbReference>
<accession>A0A2Z6N4R2</accession>
<protein>
    <submittedName>
        <fullName evidence="7">Uncharacterized protein</fullName>
    </submittedName>
</protein>
<comment type="subcellular location">
    <subcellularLocation>
        <location evidence="1">Secreted</location>
    </subcellularLocation>
</comment>
<dbReference type="AlphaFoldDB" id="A0A2Z6N4R2"/>
<sequence>MNPTLPTTLSFLFFALTTYFPLAFTQVNKLVQDTDGNPLGPGYKYYISQTTTSGQEGGGLMLGYSGTGQSCALTVLQEFCEDHDGLPVRFNVTNGGFAIFEDEFNIEIEFVNKPKCAQSSKWMVVENFDNFHTKWITIGSLEDHGGNTKFIDSVFKIKKQGKGYKFVFYSEQTTYDVKRFNDVNGRRLAANGFASSRYHPFEVEFVNAEIYRRRSVV</sequence>
<gene>
    <name evidence="7" type="ORF">TSUD_294250</name>
</gene>
<dbReference type="InterPro" id="IPR002160">
    <property type="entry name" value="Prot_inh_Kunz-lg"/>
</dbReference>
<dbReference type="EMBL" id="DF973336">
    <property type="protein sequence ID" value="GAU26459.1"/>
    <property type="molecule type" value="Genomic_DNA"/>
</dbReference>
<feature type="signal peptide" evidence="6">
    <location>
        <begin position="1"/>
        <end position="25"/>
    </location>
</feature>
<evidence type="ECO:0000256" key="3">
    <source>
        <dbReference type="ARBA" id="ARBA00022690"/>
    </source>
</evidence>
<keyword evidence="6" id="KW-0732">Signal</keyword>
<dbReference type="OrthoDB" id="1751999at2759"/>
<keyword evidence="3" id="KW-0646">Protease inhibitor</keyword>
<name>A0A2Z6N4R2_TRISU</name>
<evidence type="ECO:0000313" key="7">
    <source>
        <dbReference type="EMBL" id="GAU26459.1"/>
    </source>
</evidence>
<dbReference type="SUPFAM" id="SSF50386">
    <property type="entry name" value="STI-like"/>
    <property type="match status" value="1"/>
</dbReference>
<dbReference type="CDD" id="cd23376">
    <property type="entry name" value="beta-trefoil_STI_DrTI"/>
    <property type="match status" value="1"/>
</dbReference>
<dbReference type="PROSITE" id="PS00283">
    <property type="entry name" value="SOYBEAN_KUNITZ"/>
    <property type="match status" value="1"/>
</dbReference>
<organism evidence="7 8">
    <name type="scientific">Trifolium subterraneum</name>
    <name type="common">Subterranean clover</name>
    <dbReference type="NCBI Taxonomy" id="3900"/>
    <lineage>
        <taxon>Eukaryota</taxon>
        <taxon>Viridiplantae</taxon>
        <taxon>Streptophyta</taxon>
        <taxon>Embryophyta</taxon>
        <taxon>Tracheophyta</taxon>
        <taxon>Spermatophyta</taxon>
        <taxon>Magnoliopsida</taxon>
        <taxon>eudicotyledons</taxon>
        <taxon>Gunneridae</taxon>
        <taxon>Pentapetalae</taxon>
        <taxon>rosids</taxon>
        <taxon>fabids</taxon>
        <taxon>Fabales</taxon>
        <taxon>Fabaceae</taxon>
        <taxon>Papilionoideae</taxon>
        <taxon>50 kb inversion clade</taxon>
        <taxon>NPAAA clade</taxon>
        <taxon>Hologalegina</taxon>
        <taxon>IRL clade</taxon>
        <taxon>Trifolieae</taxon>
        <taxon>Trifolium</taxon>
    </lineage>
</organism>